<dbReference type="Proteomes" id="UP000267469">
    <property type="component" value="Unassembled WGS sequence"/>
</dbReference>
<keyword evidence="13" id="KW-0675">Receptor</keyword>
<evidence type="ECO:0000259" key="12">
    <source>
        <dbReference type="Pfam" id="PF07715"/>
    </source>
</evidence>
<feature type="domain" description="TonB-dependent receptor-like beta-barrel" evidence="11">
    <location>
        <begin position="390"/>
        <end position="771"/>
    </location>
</feature>
<reference evidence="13 14" key="1">
    <citation type="submission" date="2018-10" db="EMBL/GenBank/DDBJ databases">
        <title>Sinomicrobium pectinilyticum sp. nov., a pectinase-producing bacterium isolated from alkaline and saline soil, and emended description of the genus Sinomicrobium.</title>
        <authorList>
            <person name="Cheng B."/>
            <person name="Li C."/>
            <person name="Lai Q."/>
            <person name="Du M."/>
            <person name="Shao Z."/>
            <person name="Xu P."/>
            <person name="Yang C."/>
        </authorList>
    </citation>
    <scope>NUCLEOTIDE SEQUENCE [LARGE SCALE GENOMIC DNA]</scope>
    <source>
        <strain evidence="13 14">5DNS001</strain>
    </source>
</reference>
<dbReference type="SUPFAM" id="SSF49464">
    <property type="entry name" value="Carboxypeptidase regulatory domain-like"/>
    <property type="match status" value="1"/>
</dbReference>
<evidence type="ECO:0000256" key="8">
    <source>
        <dbReference type="PROSITE-ProRule" id="PRU01360"/>
    </source>
</evidence>
<organism evidence="13 14">
    <name type="scientific">Sinomicrobium pectinilyticum</name>
    <dbReference type="NCBI Taxonomy" id="1084421"/>
    <lineage>
        <taxon>Bacteria</taxon>
        <taxon>Pseudomonadati</taxon>
        <taxon>Bacteroidota</taxon>
        <taxon>Flavobacteriia</taxon>
        <taxon>Flavobacteriales</taxon>
        <taxon>Flavobacteriaceae</taxon>
        <taxon>Sinomicrobium</taxon>
    </lineage>
</organism>
<dbReference type="NCBIfam" id="TIGR04056">
    <property type="entry name" value="OMP_RagA_SusC"/>
    <property type="match status" value="1"/>
</dbReference>
<dbReference type="InterPro" id="IPR039426">
    <property type="entry name" value="TonB-dep_rcpt-like"/>
</dbReference>
<dbReference type="OrthoDB" id="9768177at2"/>
<feature type="chain" id="PRO_5018274313" evidence="10">
    <location>
        <begin position="29"/>
        <end position="985"/>
    </location>
</feature>
<evidence type="ECO:0000256" key="1">
    <source>
        <dbReference type="ARBA" id="ARBA00004571"/>
    </source>
</evidence>
<dbReference type="NCBIfam" id="TIGR04057">
    <property type="entry name" value="SusC_RagA_signa"/>
    <property type="match status" value="1"/>
</dbReference>
<gene>
    <name evidence="13" type="ORF">ED312_14845</name>
</gene>
<protein>
    <submittedName>
        <fullName evidence="13">TonB-dependent receptor</fullName>
    </submittedName>
</protein>
<proteinExistence type="inferred from homology"/>
<dbReference type="Gene3D" id="2.40.170.20">
    <property type="entry name" value="TonB-dependent receptor, beta-barrel domain"/>
    <property type="match status" value="1"/>
</dbReference>
<dbReference type="Pfam" id="PF13715">
    <property type="entry name" value="CarbopepD_reg_2"/>
    <property type="match status" value="1"/>
</dbReference>
<evidence type="ECO:0000256" key="10">
    <source>
        <dbReference type="SAM" id="SignalP"/>
    </source>
</evidence>
<evidence type="ECO:0000256" key="6">
    <source>
        <dbReference type="ARBA" id="ARBA00023136"/>
    </source>
</evidence>
<dbReference type="Pfam" id="PF07715">
    <property type="entry name" value="Plug"/>
    <property type="match status" value="1"/>
</dbReference>
<dbReference type="FunFam" id="2.170.130.10:FF:000008">
    <property type="entry name" value="SusC/RagA family TonB-linked outer membrane protein"/>
    <property type="match status" value="1"/>
</dbReference>
<dbReference type="InterPro" id="IPR023997">
    <property type="entry name" value="TonB-dep_OMP_SusC/RagA_CS"/>
</dbReference>
<keyword evidence="7 8" id="KW-0998">Cell outer membrane</keyword>
<name>A0A3N0E7G5_SINP1</name>
<dbReference type="SUPFAM" id="SSF56935">
    <property type="entry name" value="Porins"/>
    <property type="match status" value="1"/>
</dbReference>
<dbReference type="EMBL" id="RJTM01000102">
    <property type="protein sequence ID" value="RNL83753.1"/>
    <property type="molecule type" value="Genomic_DNA"/>
</dbReference>
<evidence type="ECO:0000256" key="4">
    <source>
        <dbReference type="ARBA" id="ARBA00022692"/>
    </source>
</evidence>
<keyword evidence="3 8" id="KW-1134">Transmembrane beta strand</keyword>
<evidence type="ECO:0000256" key="7">
    <source>
        <dbReference type="ARBA" id="ARBA00023237"/>
    </source>
</evidence>
<dbReference type="InterPro" id="IPR000531">
    <property type="entry name" value="Beta-barrel_TonB"/>
</dbReference>
<dbReference type="Gene3D" id="2.170.130.10">
    <property type="entry name" value="TonB-dependent receptor, plug domain"/>
    <property type="match status" value="1"/>
</dbReference>
<sequence length="985" mass="109046">MKFIYSMKTFHISILLLFLLCIPFGAYAQTAVSGTVTDNTGPLPGVNVVVKGTTNGTTTDFDGNYSIDASEGDILVFSYIGYRTVEKTVSGTTLNVLLEEDTQQLDEVVLIGYGQVKKKDATGSVTTVRSDDFNNGMVVSPDQLIAGKTAGVQITTSGGEPGAGANIRIRGGASLNASNDPLIVIDGVPVDKEGIAGVSNPLNIVNPNDIESFTVLKDASAAAIYGSRASNGVIIITTKKGSSGELQFNYNAKTSVSTITRTVDAFSANDFRNLVQTYGSDAQQTLLGESNTNWQDIIFKDAISFDQNFSVKGQLFGNTPFRASVGYTEQDGVLKTSSLERWTGSFGMTPKFFDNHLKVDINVKGIMSDSRFADTGAIGSAILINPTNPVYDSSMPFGGYYEEFTNGNVETLAPRNPLALLKQRDNTGDVKRSVGNIELDYKFHFLPELRANLNLGYDVSTGKRNDRGFEESANYYRNGTGYGHLETESQNKRNLLMDFYLNYSRSFEGSFVTNVDVTAGHSYQSFTNNGYKNNYDYINDQVIVTRYYNPVVIASFFGRANVSIKNKYLFTATLRRDGSSRFDPDVRWGNFPSAAFAWNIYNEPWLENSNTLSNLKLRMGWGITGQQDLPGRYFPYLAVYLAGTPQVQYPFGDNYYTTYRPNPYSTSLTWEETTTYNAGLDYGFLDNRITGAVDVYYRKTKDLLSEVSTPAGSNLSNVFVDNVGTMENKGVEFEINATPIRTDNFSWNLGANFTWNSSEVTGLNADTDFISVQDRNISGGTGLFNQVHAVGETPYSFYVYEQVYDENGKPMENVFVDRNGDGVVDDNDRYIHKSALPDVYYGFTSQFRYKKWDLNMVFRGQAGNYVYNNIDSNVGIRNGVFTSSTFLTNIVDNYNEAGFVQATDQVRLSDYYIQNASFLRLDNITLGYNAGNFLGNSLSARIYGSVQNVFTVTGYDGLDPEVQNGNDYNIYPRPRTFLLGVSLDF</sequence>
<keyword evidence="10" id="KW-0732">Signal</keyword>
<dbReference type="InterPro" id="IPR037066">
    <property type="entry name" value="Plug_dom_sf"/>
</dbReference>
<evidence type="ECO:0000256" key="2">
    <source>
        <dbReference type="ARBA" id="ARBA00022448"/>
    </source>
</evidence>
<evidence type="ECO:0000256" key="5">
    <source>
        <dbReference type="ARBA" id="ARBA00023077"/>
    </source>
</evidence>
<dbReference type="Gene3D" id="2.60.40.1120">
    <property type="entry name" value="Carboxypeptidase-like, regulatory domain"/>
    <property type="match status" value="1"/>
</dbReference>
<dbReference type="Pfam" id="PF00593">
    <property type="entry name" value="TonB_dep_Rec_b-barrel"/>
    <property type="match status" value="1"/>
</dbReference>
<comment type="similarity">
    <text evidence="8 9">Belongs to the TonB-dependent receptor family.</text>
</comment>
<evidence type="ECO:0000256" key="9">
    <source>
        <dbReference type="RuleBase" id="RU003357"/>
    </source>
</evidence>
<evidence type="ECO:0000256" key="3">
    <source>
        <dbReference type="ARBA" id="ARBA00022452"/>
    </source>
</evidence>
<dbReference type="GO" id="GO:0009279">
    <property type="term" value="C:cell outer membrane"/>
    <property type="evidence" value="ECO:0007669"/>
    <property type="project" value="UniProtKB-SubCell"/>
</dbReference>
<comment type="caution">
    <text evidence="13">The sequence shown here is derived from an EMBL/GenBank/DDBJ whole genome shotgun (WGS) entry which is preliminary data.</text>
</comment>
<feature type="domain" description="TonB-dependent receptor plug" evidence="12">
    <location>
        <begin position="117"/>
        <end position="233"/>
    </location>
</feature>
<dbReference type="InterPro" id="IPR023996">
    <property type="entry name" value="TonB-dep_OMP_SusC/RagA"/>
</dbReference>
<keyword evidence="2 8" id="KW-0813">Transport</keyword>
<evidence type="ECO:0000259" key="11">
    <source>
        <dbReference type="Pfam" id="PF00593"/>
    </source>
</evidence>
<evidence type="ECO:0000313" key="14">
    <source>
        <dbReference type="Proteomes" id="UP000267469"/>
    </source>
</evidence>
<dbReference type="PROSITE" id="PS52016">
    <property type="entry name" value="TONB_DEPENDENT_REC_3"/>
    <property type="match status" value="1"/>
</dbReference>
<keyword evidence="6 8" id="KW-0472">Membrane</keyword>
<evidence type="ECO:0000313" key="13">
    <source>
        <dbReference type="EMBL" id="RNL83753.1"/>
    </source>
</evidence>
<dbReference type="AlphaFoldDB" id="A0A3N0E7G5"/>
<feature type="signal peptide" evidence="10">
    <location>
        <begin position="1"/>
        <end position="28"/>
    </location>
</feature>
<keyword evidence="4 8" id="KW-0812">Transmembrane</keyword>
<keyword evidence="14" id="KW-1185">Reference proteome</keyword>
<accession>A0A3N0E7G5</accession>
<dbReference type="InterPro" id="IPR036942">
    <property type="entry name" value="Beta-barrel_TonB_sf"/>
</dbReference>
<dbReference type="InterPro" id="IPR012910">
    <property type="entry name" value="Plug_dom"/>
</dbReference>
<comment type="subcellular location">
    <subcellularLocation>
        <location evidence="1 8">Cell outer membrane</location>
        <topology evidence="1 8">Multi-pass membrane protein</topology>
    </subcellularLocation>
</comment>
<keyword evidence="5 9" id="KW-0798">TonB box</keyword>
<dbReference type="InterPro" id="IPR008969">
    <property type="entry name" value="CarboxyPept-like_regulatory"/>
</dbReference>